<dbReference type="CDD" id="cd03109">
    <property type="entry name" value="DTBS"/>
    <property type="match status" value="1"/>
</dbReference>
<name>A0A143DFG1_9PROT</name>
<dbReference type="InterPro" id="IPR004472">
    <property type="entry name" value="DTB_synth_BioD"/>
</dbReference>
<dbReference type="STRING" id="1549855.AY555_09630"/>
<dbReference type="PIRSF" id="PIRSF006755">
    <property type="entry name" value="DTB_synth"/>
    <property type="match status" value="1"/>
</dbReference>
<dbReference type="GO" id="GO:0005524">
    <property type="term" value="F:ATP binding"/>
    <property type="evidence" value="ECO:0007669"/>
    <property type="project" value="UniProtKB-UniRule"/>
</dbReference>
<dbReference type="GO" id="GO:0000287">
    <property type="term" value="F:magnesium ion binding"/>
    <property type="evidence" value="ECO:0007669"/>
    <property type="project" value="UniProtKB-UniRule"/>
</dbReference>
<evidence type="ECO:0000256" key="7">
    <source>
        <dbReference type="ARBA" id="ARBA00022842"/>
    </source>
</evidence>
<dbReference type="PANTHER" id="PTHR43210">
    <property type="entry name" value="DETHIOBIOTIN SYNTHETASE"/>
    <property type="match status" value="1"/>
</dbReference>
<dbReference type="UniPathway" id="UPA00078">
    <property type="reaction ID" value="UER00161"/>
</dbReference>
<evidence type="ECO:0000313" key="11">
    <source>
        <dbReference type="Proteomes" id="UP000076066"/>
    </source>
</evidence>
<keyword evidence="3 9" id="KW-0479">Metal-binding</keyword>
<dbReference type="GO" id="GO:0005829">
    <property type="term" value="C:cytosol"/>
    <property type="evidence" value="ECO:0007669"/>
    <property type="project" value="TreeGrafter"/>
</dbReference>
<evidence type="ECO:0000256" key="9">
    <source>
        <dbReference type="HAMAP-Rule" id="MF_00336"/>
    </source>
</evidence>
<dbReference type="RefSeq" id="WP_066136124.1">
    <property type="nucleotide sequence ID" value="NZ_CP014525.1"/>
</dbReference>
<feature type="binding site" evidence="9">
    <location>
        <position position="20"/>
    </location>
    <ligand>
        <name>Mg(2+)</name>
        <dbReference type="ChEBI" id="CHEBI:18420"/>
    </ligand>
</feature>
<sequence>MKTEFRGFFVTGTDTDVGKTVACACLVKATGALYWKPVQSGTDDLPGGDTATVANLTGHHPDDFPAPVFSFKAALSPDQAARLEGKTIEPAQLENRLPSKRPLIVEGAGGLMVPLTDQVMMIDIIKRLGLPVIIIARTGLGTINHTLLSLEALKVRHIPVAGVLFCGPDNPDNINTIKRLGQVPVIGHIPVLSPLGRTSIRHAAETLDLSAWM</sequence>
<feature type="binding site" evidence="9">
    <location>
        <position position="106"/>
    </location>
    <ligand>
        <name>Mg(2+)</name>
        <dbReference type="ChEBI" id="CHEBI:18420"/>
    </ligand>
</feature>
<dbReference type="AlphaFoldDB" id="A0A143DFG1"/>
<keyword evidence="6 9" id="KW-0067">ATP-binding</keyword>
<comment type="subunit">
    <text evidence="9">Homodimer.</text>
</comment>
<evidence type="ECO:0000256" key="3">
    <source>
        <dbReference type="ARBA" id="ARBA00022723"/>
    </source>
</evidence>
<dbReference type="NCBIfam" id="TIGR00347">
    <property type="entry name" value="bioD"/>
    <property type="match status" value="1"/>
</dbReference>
<keyword evidence="4 9" id="KW-0547">Nucleotide-binding</keyword>
<gene>
    <name evidence="9" type="primary">bioD</name>
    <name evidence="10" type="ORF">AY555_09630</name>
</gene>
<feature type="binding site" evidence="9">
    <location>
        <begin position="16"/>
        <end position="21"/>
    </location>
    <ligand>
        <name>ATP</name>
        <dbReference type="ChEBI" id="CHEBI:30616"/>
    </ligand>
</feature>
<feature type="binding site" evidence="9">
    <location>
        <position position="49"/>
    </location>
    <ligand>
        <name>ATP</name>
        <dbReference type="ChEBI" id="CHEBI:30616"/>
    </ligand>
</feature>
<feature type="binding site" evidence="9">
    <location>
        <position position="40"/>
    </location>
    <ligand>
        <name>substrate</name>
    </ligand>
</feature>
<keyword evidence="7 9" id="KW-0460">Magnesium</keyword>
<keyword evidence="11" id="KW-1185">Reference proteome</keyword>
<dbReference type="EMBL" id="CP014525">
    <property type="protein sequence ID" value="AMW35396.1"/>
    <property type="molecule type" value="Genomic_DNA"/>
</dbReference>
<evidence type="ECO:0000256" key="6">
    <source>
        <dbReference type="ARBA" id="ARBA00022840"/>
    </source>
</evidence>
<dbReference type="Proteomes" id="UP000076066">
    <property type="component" value="Chromosome"/>
</dbReference>
<evidence type="ECO:0000256" key="8">
    <source>
        <dbReference type="ARBA" id="ARBA00047386"/>
    </source>
</evidence>
<feature type="binding site" evidence="9">
    <location>
        <begin position="106"/>
        <end position="109"/>
    </location>
    <ligand>
        <name>ATP</name>
        <dbReference type="ChEBI" id="CHEBI:30616"/>
    </ligand>
</feature>
<dbReference type="HAMAP" id="MF_00336">
    <property type="entry name" value="BioD"/>
    <property type="match status" value="1"/>
</dbReference>
<reference evidence="10 11" key="1">
    <citation type="submission" date="2016-02" db="EMBL/GenBank/DDBJ databases">
        <title>Complete Genome of H5569, the type strain of the newly described species Haematospirillium jordaniae.</title>
        <authorList>
            <person name="Nicholson A.C."/>
            <person name="Humrighouse B.W."/>
            <person name="Loparov V."/>
            <person name="McQuiston J.R."/>
        </authorList>
    </citation>
    <scope>NUCLEOTIDE SEQUENCE [LARGE SCALE GENOMIC DNA]</scope>
    <source>
        <strain evidence="10 11">H5569</strain>
    </source>
</reference>
<dbReference type="InterPro" id="IPR027417">
    <property type="entry name" value="P-loop_NTPase"/>
</dbReference>
<dbReference type="OrthoDB" id="9802097at2"/>
<feature type="active site" evidence="9">
    <location>
        <position position="36"/>
    </location>
</feature>
<dbReference type="Gene3D" id="3.40.50.300">
    <property type="entry name" value="P-loop containing nucleotide triphosphate hydrolases"/>
    <property type="match status" value="1"/>
</dbReference>
<comment type="catalytic activity">
    <reaction evidence="9">
        <text>(7R,8S)-7,8-diammoniononanoate + CO2 + ATP = (4R,5S)-dethiobiotin + ADP + phosphate + 3 H(+)</text>
        <dbReference type="Rhea" id="RHEA:15805"/>
        <dbReference type="ChEBI" id="CHEBI:15378"/>
        <dbReference type="ChEBI" id="CHEBI:16526"/>
        <dbReference type="ChEBI" id="CHEBI:30616"/>
        <dbReference type="ChEBI" id="CHEBI:43474"/>
        <dbReference type="ChEBI" id="CHEBI:149469"/>
        <dbReference type="ChEBI" id="CHEBI:149473"/>
        <dbReference type="ChEBI" id="CHEBI:456216"/>
        <dbReference type="EC" id="6.3.3.3"/>
    </reaction>
</comment>
<comment type="catalytic activity">
    <reaction evidence="8">
        <text>(7R,8S)-8-amino-7-(carboxyamino)nonanoate + ATP = (4R,5S)-dethiobiotin + ADP + phosphate + H(+)</text>
        <dbReference type="Rhea" id="RHEA:63684"/>
        <dbReference type="ChEBI" id="CHEBI:15378"/>
        <dbReference type="ChEBI" id="CHEBI:30616"/>
        <dbReference type="ChEBI" id="CHEBI:43474"/>
        <dbReference type="ChEBI" id="CHEBI:149470"/>
        <dbReference type="ChEBI" id="CHEBI:149473"/>
        <dbReference type="ChEBI" id="CHEBI:456216"/>
    </reaction>
</comment>
<comment type="cofactor">
    <cofactor evidence="9">
        <name>Mg(2+)</name>
        <dbReference type="ChEBI" id="CHEBI:18420"/>
    </cofactor>
</comment>
<dbReference type="GO" id="GO:0004141">
    <property type="term" value="F:dethiobiotin synthase activity"/>
    <property type="evidence" value="ECO:0007669"/>
    <property type="project" value="UniProtKB-UniRule"/>
</dbReference>
<organism evidence="10 11">
    <name type="scientific">Haematospirillum jordaniae</name>
    <dbReference type="NCBI Taxonomy" id="1549855"/>
    <lineage>
        <taxon>Bacteria</taxon>
        <taxon>Pseudomonadati</taxon>
        <taxon>Pseudomonadota</taxon>
        <taxon>Alphaproteobacteria</taxon>
        <taxon>Rhodospirillales</taxon>
        <taxon>Novispirillaceae</taxon>
        <taxon>Haematospirillum</taxon>
    </lineage>
</organism>
<comment type="function">
    <text evidence="9">Catalyzes a mechanistically unusual reaction, the ATP-dependent insertion of CO2 between the N7 and N8 nitrogen atoms of 7,8-diaminopelargonic acid (DAPA, also called 7,8-diammoniononanoate) to form a ureido ring.</text>
</comment>
<dbReference type="PANTHER" id="PTHR43210:SF2">
    <property type="entry name" value="ATP-DEPENDENT DETHIOBIOTIN SYNTHETASE BIOD 2"/>
    <property type="match status" value="1"/>
</dbReference>
<evidence type="ECO:0000256" key="4">
    <source>
        <dbReference type="ARBA" id="ARBA00022741"/>
    </source>
</evidence>
<keyword evidence="1 9" id="KW-0963">Cytoplasm</keyword>
<dbReference type="GO" id="GO:0009102">
    <property type="term" value="P:biotin biosynthetic process"/>
    <property type="evidence" value="ECO:0007669"/>
    <property type="project" value="UniProtKB-UniRule"/>
</dbReference>
<comment type="subcellular location">
    <subcellularLocation>
        <location evidence="9">Cytoplasm</location>
    </subcellularLocation>
</comment>
<dbReference type="Pfam" id="PF13500">
    <property type="entry name" value="AAA_26"/>
    <property type="match status" value="1"/>
</dbReference>
<dbReference type="GeneID" id="53317413"/>
<comment type="similarity">
    <text evidence="9">Belongs to the dethiobiotin synthetase family.</text>
</comment>
<feature type="binding site" evidence="9">
    <location>
        <position position="49"/>
    </location>
    <ligand>
        <name>Mg(2+)</name>
        <dbReference type="ChEBI" id="CHEBI:18420"/>
    </ligand>
</feature>
<evidence type="ECO:0000256" key="2">
    <source>
        <dbReference type="ARBA" id="ARBA00022598"/>
    </source>
</evidence>
<evidence type="ECO:0000256" key="5">
    <source>
        <dbReference type="ARBA" id="ARBA00022756"/>
    </source>
</evidence>
<protein>
    <recommendedName>
        <fullName evidence="9">ATP-dependent dethiobiotin synthetase BioD</fullName>
        <ecNumber evidence="9">6.3.3.3</ecNumber>
    </recommendedName>
    <alternativeName>
        <fullName evidence="9">DTB synthetase</fullName>
        <shortName evidence="9">DTBS</shortName>
    </alternativeName>
    <alternativeName>
        <fullName evidence="9">Dethiobiotin synthase</fullName>
    </alternativeName>
</protein>
<evidence type="ECO:0000256" key="1">
    <source>
        <dbReference type="ARBA" id="ARBA00022490"/>
    </source>
</evidence>
<comment type="pathway">
    <text evidence="9">Cofactor biosynthesis; biotin biosynthesis; biotin from 7,8-diaminononanoate: step 1/2.</text>
</comment>
<evidence type="ECO:0000313" key="10">
    <source>
        <dbReference type="EMBL" id="AMW35396.1"/>
    </source>
</evidence>
<keyword evidence="5 9" id="KW-0093">Biotin biosynthesis</keyword>
<keyword evidence="2 9" id="KW-0436">Ligase</keyword>
<proteinExistence type="inferred from homology"/>
<dbReference type="SUPFAM" id="SSF52540">
    <property type="entry name" value="P-loop containing nucleoside triphosphate hydrolases"/>
    <property type="match status" value="1"/>
</dbReference>
<comment type="caution">
    <text evidence="9">Lacks conserved residue(s) required for the propagation of feature annotation.</text>
</comment>
<accession>A0A143DFG1</accession>
<dbReference type="EC" id="6.3.3.3" evidence="9"/>
<dbReference type="KEGG" id="hjo:AY555_09630"/>